<dbReference type="EMBL" id="JAYWVC010000123">
    <property type="protein sequence ID" value="MED7825783.1"/>
    <property type="molecule type" value="Genomic_DNA"/>
</dbReference>
<evidence type="ECO:0000313" key="1">
    <source>
        <dbReference type="EMBL" id="MED7825783.1"/>
    </source>
</evidence>
<proteinExistence type="predicted"/>
<name>A0ABU7FQN9_9ACTN</name>
<sequence>MTGGQRPGPVPGLLKDPEALSCALFDALPRIGHAITVSGRLESFFSHEYG</sequence>
<protein>
    <submittedName>
        <fullName evidence="1">Uncharacterized protein</fullName>
    </submittedName>
</protein>
<dbReference type="Proteomes" id="UP001333996">
    <property type="component" value="Unassembled WGS sequence"/>
</dbReference>
<evidence type="ECO:0000313" key="2">
    <source>
        <dbReference type="Proteomes" id="UP001333996"/>
    </source>
</evidence>
<comment type="caution">
    <text evidence="1">The sequence shown here is derived from an EMBL/GenBank/DDBJ whole genome shotgun (WGS) entry which is preliminary data.</text>
</comment>
<dbReference type="RefSeq" id="WP_329510194.1">
    <property type="nucleotide sequence ID" value="NZ_BAAAYZ010000059.1"/>
</dbReference>
<accession>A0ABU7FQN9</accession>
<keyword evidence="2" id="KW-1185">Reference proteome</keyword>
<reference evidence="1" key="1">
    <citation type="submission" date="2024-01" db="EMBL/GenBank/DDBJ databases">
        <title>First draft genome sequence data of TA4-1, the type strain of Gram-positive actinobacterium Streptomyces chiangmaiensis.</title>
        <authorList>
            <person name="Yasawong M."/>
            <person name="Nantapong N."/>
        </authorList>
    </citation>
    <scope>NUCLEOTIDE SEQUENCE</scope>
    <source>
        <strain evidence="1">TA4-1</strain>
    </source>
</reference>
<gene>
    <name evidence="1" type="ORF">VXC91_28365</name>
</gene>
<organism evidence="1 2">
    <name type="scientific">Streptomyces chiangmaiensis</name>
    <dbReference type="NCBI Taxonomy" id="766497"/>
    <lineage>
        <taxon>Bacteria</taxon>
        <taxon>Bacillati</taxon>
        <taxon>Actinomycetota</taxon>
        <taxon>Actinomycetes</taxon>
        <taxon>Kitasatosporales</taxon>
        <taxon>Streptomycetaceae</taxon>
        <taxon>Streptomyces</taxon>
    </lineage>
</organism>